<accession>A0A1H9EG82</accession>
<organism evidence="1 2">
    <name type="scientific">Treponema bryantii</name>
    <dbReference type="NCBI Taxonomy" id="163"/>
    <lineage>
        <taxon>Bacteria</taxon>
        <taxon>Pseudomonadati</taxon>
        <taxon>Spirochaetota</taxon>
        <taxon>Spirochaetia</taxon>
        <taxon>Spirochaetales</taxon>
        <taxon>Treponemataceae</taxon>
        <taxon>Treponema</taxon>
    </lineage>
</organism>
<sequence length="182" mass="20873">MNDLNLAYAEKVEQWNLPEWNYIVEESAIVFRLTDIEKNQLSNSTTARIIATIPFAANCEDPERTAIAHICLYLAELKGFQKYCAHVPSDDSDIFNRLEAISNFKGGNREIIRHGINLLALKMLEGYKRSSQKDEKNGIYNPLVSGKWNYKSIKNDLLNKLSKIDCPALDELFYSDVFAYAW</sequence>
<dbReference type="OrthoDB" id="370204at2"/>
<reference evidence="1 2" key="1">
    <citation type="submission" date="2016-10" db="EMBL/GenBank/DDBJ databases">
        <authorList>
            <person name="de Groot N.N."/>
        </authorList>
    </citation>
    <scope>NUCLEOTIDE SEQUENCE [LARGE SCALE GENOMIC DNA]</scope>
    <source>
        <strain evidence="1 2">B25</strain>
    </source>
</reference>
<name>A0A1H9EG82_9SPIR</name>
<evidence type="ECO:0000313" key="2">
    <source>
        <dbReference type="Proteomes" id="UP000182360"/>
    </source>
</evidence>
<protein>
    <submittedName>
        <fullName evidence="1">Uncharacterized protein</fullName>
    </submittedName>
</protein>
<dbReference type="AlphaFoldDB" id="A0A1H9EG82"/>
<proteinExistence type="predicted"/>
<evidence type="ECO:0000313" key="1">
    <source>
        <dbReference type="EMBL" id="SEQ24567.1"/>
    </source>
</evidence>
<dbReference type="RefSeq" id="WP_074642246.1">
    <property type="nucleotide sequence ID" value="NZ_FOFU01000003.1"/>
</dbReference>
<dbReference type="Proteomes" id="UP000182360">
    <property type="component" value="Unassembled WGS sequence"/>
</dbReference>
<keyword evidence="2" id="KW-1185">Reference proteome</keyword>
<dbReference type="EMBL" id="FOFU01000003">
    <property type="protein sequence ID" value="SEQ24567.1"/>
    <property type="molecule type" value="Genomic_DNA"/>
</dbReference>
<gene>
    <name evidence="1" type="ORF">SAMN04487977_103146</name>
</gene>